<dbReference type="GO" id="GO:0003924">
    <property type="term" value="F:GTPase activity"/>
    <property type="evidence" value="ECO:0007669"/>
    <property type="project" value="UniProtKB-UniRule"/>
</dbReference>
<evidence type="ECO:0000256" key="2">
    <source>
        <dbReference type="ARBA" id="ARBA00022741"/>
    </source>
</evidence>
<feature type="topological domain" description="Cytoplasmic" evidence="8">
    <location>
        <begin position="775"/>
        <end position="828"/>
    </location>
</feature>
<dbReference type="GO" id="GO:0055085">
    <property type="term" value="P:transmembrane transport"/>
    <property type="evidence" value="ECO:0007669"/>
    <property type="project" value="InterPro"/>
</dbReference>
<dbReference type="CDD" id="cd06261">
    <property type="entry name" value="TM_PBP2"/>
    <property type="match status" value="1"/>
</dbReference>
<keyword evidence="7 8" id="KW-0472">Membrane</keyword>
<dbReference type="eggNOG" id="KOG2203">
    <property type="taxonomic scope" value="Eukaryota"/>
</dbReference>
<keyword evidence="4 8" id="KW-0256">Endoplasmic reticulum</keyword>
<feature type="transmembrane region" description="Helical" evidence="10">
    <location>
        <begin position="753"/>
        <end position="770"/>
    </location>
</feature>
<evidence type="ECO:0000259" key="11">
    <source>
        <dbReference type="PROSITE" id="PS51715"/>
    </source>
</evidence>
<dbReference type="Pfam" id="PF05879">
    <property type="entry name" value="RHD3_GTPase"/>
    <property type="match status" value="1"/>
</dbReference>
<dbReference type="PROSITE" id="PS51715">
    <property type="entry name" value="G_GB1_RHD3"/>
    <property type="match status" value="1"/>
</dbReference>
<dbReference type="GO" id="GO:0005525">
    <property type="term" value="F:GTP binding"/>
    <property type="evidence" value="ECO:0007669"/>
    <property type="project" value="UniProtKB-UniRule"/>
</dbReference>
<feature type="binding site" evidence="8">
    <location>
        <begin position="98"/>
        <end position="105"/>
    </location>
    <ligand>
        <name>GTP</name>
        <dbReference type="ChEBI" id="CHEBI:37565"/>
    </ligand>
</feature>
<accession>A0A099NYD2</accession>
<evidence type="ECO:0000256" key="9">
    <source>
        <dbReference type="SAM" id="MobiDB-lite"/>
    </source>
</evidence>
<protein>
    <recommendedName>
        <fullName evidence="11">GB1/RHD3-type G domain-containing protein</fullName>
    </recommendedName>
</protein>
<dbReference type="Pfam" id="PF20428">
    <property type="entry name" value="Sey1_3HB"/>
    <property type="match status" value="1"/>
</dbReference>
<dbReference type="Gene3D" id="3.40.50.300">
    <property type="entry name" value="P-loop containing nucleotide triphosphate hydrolases"/>
    <property type="match status" value="1"/>
</dbReference>
<dbReference type="VEuPathDB" id="FungiDB:C5L36_0C00780"/>
<sequence length="828" mass="96014">MSETQFLRVCRVSDRSFIRRSLAAWQITANFPAGRLHQGKKMDSSPVLKKGDITTNSVQLIDEEKRFAKNLETYVDACYMNKSEDDSGLNYHIVSVFGSQSTGKSTLLNKLFGTQFDVMDEEKRQQTTKDQPKTENKKNVYVLDVEGVDGREKADDKDFERKSALFALATSEVLIVNIFEHQVGLYQGANMELLKTVMEVNLSLFHKQAERCLLLFVIRDFTGLTPLSNLGQSLEADMNRIWADLNKPEECKDSKLVDFFDLKFASISHKHYQPEKFDSDIRKLGDDFSNETFFANNRYHKKIPIDAWALYSQQIWEQIENNKDLDLPTQQILVSRFKCNEISTALYDEIFDKEFNELTLPEKDPLESCKVFKALRSKCLELYDQQASRYKSAVYLETRKELELKMDLKLKDFQSRILGLLIEKLVTELDSAYAALKKSKTTSNFEETLKYVIDETLDKFETASSQYILVDDSEVSEIYAQNLKVHSELLMAKLKDFSDRMRNKESTALVNKLGKKFQIKIKEYLIEEVTQPTDDLWDKVMSQFDQIVEKLLRTYEYGQGYDFQLGLKEGNDLLHLKIMKMIWKKYDVLVHDFINEDTVSRILRNVFEDKFKFDDKGLPIVWKDFNQLDSRFNKSKEETLKLLPLLGTMRLSNGKTVQIPKYNIDENDSEQELDSASEIEDDSDPDINTNKFARLLTTKQKAKISKRFKKDADAIYLDAKRSIAANRTSIPPFMYVLLLVLGWNEFMMILRNPILFVLSIILLTGFYFAYNMQMVGPILTITNSVLNQSKTVIKDKLKDFLLDEPEKQASQSPQSEQKPTETYELDDL</sequence>
<evidence type="ECO:0000256" key="10">
    <source>
        <dbReference type="SAM" id="Phobius"/>
    </source>
</evidence>
<keyword evidence="6 8" id="KW-0342">GTP-binding</keyword>
<feature type="domain" description="GB1/RHD3-type G" evidence="11">
    <location>
        <begin position="88"/>
        <end position="300"/>
    </location>
</feature>
<dbReference type="HOGENOM" id="CLU_011270_0_0_1"/>
<dbReference type="HAMAP" id="MF_03109">
    <property type="entry name" value="Sey1"/>
    <property type="match status" value="1"/>
</dbReference>
<keyword evidence="5 8" id="KW-1133">Transmembrane helix</keyword>
<evidence type="ECO:0000256" key="6">
    <source>
        <dbReference type="ARBA" id="ARBA00023134"/>
    </source>
</evidence>
<keyword evidence="1 8" id="KW-0812">Transmembrane</keyword>
<evidence type="ECO:0000256" key="4">
    <source>
        <dbReference type="ARBA" id="ARBA00022824"/>
    </source>
</evidence>
<dbReference type="GO" id="GO:0048309">
    <property type="term" value="P:endoplasmic reticulum inheritance"/>
    <property type="evidence" value="ECO:0007669"/>
    <property type="project" value="EnsemblFungi"/>
</dbReference>
<feature type="topological domain" description="Cytoplasmic" evidence="8">
    <location>
        <begin position="1"/>
        <end position="729"/>
    </location>
</feature>
<gene>
    <name evidence="8" type="primary">SEY1</name>
    <name evidence="12" type="ORF">JL09_g3202</name>
</gene>
<dbReference type="InterPro" id="IPR008803">
    <property type="entry name" value="RHD3/Sey1"/>
</dbReference>
<dbReference type="SUPFAM" id="SSF52540">
    <property type="entry name" value="P-loop containing nucleoside triphosphate hydrolases"/>
    <property type="match status" value="1"/>
</dbReference>
<dbReference type="InterPro" id="IPR000515">
    <property type="entry name" value="MetI-like"/>
</dbReference>
<dbReference type="AlphaFoldDB" id="A0A099NYD2"/>
<dbReference type="PANTHER" id="PTHR45923:SF2">
    <property type="entry name" value="PROTEIN SEY1"/>
    <property type="match status" value="1"/>
</dbReference>
<dbReference type="EMBL" id="JQFK01000032">
    <property type="protein sequence ID" value="KGK37645.1"/>
    <property type="molecule type" value="Genomic_DNA"/>
</dbReference>
<dbReference type="PANTHER" id="PTHR45923">
    <property type="entry name" value="PROTEIN SEY1"/>
    <property type="match status" value="1"/>
</dbReference>
<reference evidence="13" key="1">
    <citation type="journal article" date="2014" name="Microb. Cell Fact.">
        <title>Exploiting Issatchenkia orientalis SD108 for succinic acid production.</title>
        <authorList>
            <person name="Xiao H."/>
            <person name="Shao Z."/>
            <person name="Jiang Y."/>
            <person name="Dole S."/>
            <person name="Zhao H."/>
        </authorList>
    </citation>
    <scope>NUCLEOTIDE SEQUENCE [LARGE SCALE GENOMIC DNA]</scope>
    <source>
        <strain evidence="13">SD108</strain>
    </source>
</reference>
<evidence type="ECO:0000256" key="3">
    <source>
        <dbReference type="ARBA" id="ARBA00022801"/>
    </source>
</evidence>
<comment type="similarity">
    <text evidence="8">Belongs to the TRAFAC class dynamin-like GTPase superfamily. GB1/RHD3 GTPase family. RHD3 subfamily.</text>
</comment>
<evidence type="ECO:0000313" key="12">
    <source>
        <dbReference type="EMBL" id="KGK37645.1"/>
    </source>
</evidence>
<dbReference type="GO" id="GO:0016320">
    <property type="term" value="P:endoplasmic reticulum membrane fusion"/>
    <property type="evidence" value="ECO:0007669"/>
    <property type="project" value="EnsemblFungi"/>
</dbReference>
<evidence type="ECO:0000256" key="7">
    <source>
        <dbReference type="ARBA" id="ARBA00023136"/>
    </source>
</evidence>
<dbReference type="GO" id="GO:0032541">
    <property type="term" value="C:cortical endoplasmic reticulum"/>
    <property type="evidence" value="ECO:0007669"/>
    <property type="project" value="EnsemblFungi"/>
</dbReference>
<dbReference type="Proteomes" id="UP000029867">
    <property type="component" value="Unassembled WGS sequence"/>
</dbReference>
<evidence type="ECO:0000256" key="5">
    <source>
        <dbReference type="ARBA" id="ARBA00022989"/>
    </source>
</evidence>
<keyword evidence="3 8" id="KW-0378">Hydrolase</keyword>
<dbReference type="InterPro" id="IPR027417">
    <property type="entry name" value="P-loop_NTPase"/>
</dbReference>
<keyword evidence="2 8" id="KW-0547">Nucleotide-binding</keyword>
<comment type="subcellular location">
    <subcellularLocation>
        <location evidence="8">Endoplasmic reticulum membrane</location>
        <topology evidence="8">Multi-pass membrane protein</topology>
    </subcellularLocation>
    <text evidence="8">Enriched in the cortical ER. Concentrated in punctae along the ER tubules.</text>
</comment>
<evidence type="ECO:0000313" key="13">
    <source>
        <dbReference type="Proteomes" id="UP000029867"/>
    </source>
</evidence>
<feature type="region of interest" description="Disordered" evidence="9">
    <location>
        <begin position="805"/>
        <end position="828"/>
    </location>
</feature>
<comment type="caution">
    <text evidence="12">The sequence shown here is derived from an EMBL/GenBank/DDBJ whole genome shotgun (WGS) entry which is preliminary data.</text>
</comment>
<feature type="compositionally biased region" description="Polar residues" evidence="9">
    <location>
        <begin position="808"/>
        <end position="817"/>
    </location>
</feature>
<dbReference type="InterPro" id="IPR030386">
    <property type="entry name" value="G_GB1_RHD3_dom"/>
</dbReference>
<evidence type="ECO:0000256" key="1">
    <source>
        <dbReference type="ARBA" id="ARBA00022692"/>
    </source>
</evidence>
<dbReference type="InterPro" id="IPR046758">
    <property type="entry name" value="Sey1/RHD3-like_3HB"/>
</dbReference>
<feature type="topological domain" description="Lumenal" evidence="8">
    <location>
        <begin position="751"/>
        <end position="753"/>
    </location>
</feature>
<organism evidence="12 13">
    <name type="scientific">Pichia kudriavzevii</name>
    <name type="common">Yeast</name>
    <name type="synonym">Issatchenkia orientalis</name>
    <dbReference type="NCBI Taxonomy" id="4909"/>
    <lineage>
        <taxon>Eukaryota</taxon>
        <taxon>Fungi</taxon>
        <taxon>Dikarya</taxon>
        <taxon>Ascomycota</taxon>
        <taxon>Saccharomycotina</taxon>
        <taxon>Pichiomycetes</taxon>
        <taxon>Pichiales</taxon>
        <taxon>Pichiaceae</taxon>
        <taxon>Pichia</taxon>
    </lineage>
</organism>
<evidence type="ECO:0000256" key="8">
    <source>
        <dbReference type="HAMAP-Rule" id="MF_03109"/>
    </source>
</evidence>
<dbReference type="FunFam" id="3.40.50.300:FF:000727">
    <property type="entry name" value="Protein SEY1 homolog"/>
    <property type="match status" value="1"/>
</dbReference>
<name>A0A099NYD2_PICKU</name>
<dbReference type="CDD" id="cd01851">
    <property type="entry name" value="GBP"/>
    <property type="match status" value="1"/>
</dbReference>
<dbReference type="GO" id="GO:0005789">
    <property type="term" value="C:endoplasmic reticulum membrane"/>
    <property type="evidence" value="ECO:0007669"/>
    <property type="project" value="UniProtKB-SubCell"/>
</dbReference>
<proteinExistence type="inferred from homology"/>